<evidence type="ECO:0000256" key="1">
    <source>
        <dbReference type="SAM" id="MobiDB-lite"/>
    </source>
</evidence>
<feature type="region of interest" description="Disordered" evidence="1">
    <location>
        <begin position="1"/>
        <end position="75"/>
    </location>
</feature>
<sequence length="94" mass="10278">MLFLSTRATPVPSSTQRRHTSYLSTPTPPPKSTSGPLQRAGSVKPSTSLPPLLSSSFSLPPPPPPPLRSDPSPWLDELVPSHVRNYREEIKEPL</sequence>
<gene>
    <name evidence="2" type="ORF">Pmani_015742</name>
</gene>
<dbReference type="EMBL" id="JAWZYT010001369">
    <property type="protein sequence ID" value="KAK4312879.1"/>
    <property type="molecule type" value="Genomic_DNA"/>
</dbReference>
<organism evidence="2 3">
    <name type="scientific">Petrolisthes manimaculis</name>
    <dbReference type="NCBI Taxonomy" id="1843537"/>
    <lineage>
        <taxon>Eukaryota</taxon>
        <taxon>Metazoa</taxon>
        <taxon>Ecdysozoa</taxon>
        <taxon>Arthropoda</taxon>
        <taxon>Crustacea</taxon>
        <taxon>Multicrustacea</taxon>
        <taxon>Malacostraca</taxon>
        <taxon>Eumalacostraca</taxon>
        <taxon>Eucarida</taxon>
        <taxon>Decapoda</taxon>
        <taxon>Pleocyemata</taxon>
        <taxon>Anomura</taxon>
        <taxon>Galatheoidea</taxon>
        <taxon>Porcellanidae</taxon>
        <taxon>Petrolisthes</taxon>
    </lineage>
</organism>
<feature type="compositionally biased region" description="Polar residues" evidence="1">
    <location>
        <begin position="1"/>
        <end position="15"/>
    </location>
</feature>
<feature type="compositionally biased region" description="Pro residues" evidence="1">
    <location>
        <begin position="59"/>
        <end position="68"/>
    </location>
</feature>
<comment type="caution">
    <text evidence="2">The sequence shown here is derived from an EMBL/GenBank/DDBJ whole genome shotgun (WGS) entry which is preliminary data.</text>
</comment>
<protein>
    <submittedName>
        <fullName evidence="2">Uncharacterized protein</fullName>
    </submittedName>
</protein>
<evidence type="ECO:0000313" key="2">
    <source>
        <dbReference type="EMBL" id="KAK4312879.1"/>
    </source>
</evidence>
<name>A0AAE1PRC9_9EUCA</name>
<accession>A0AAE1PRC9</accession>
<dbReference type="AlphaFoldDB" id="A0AAE1PRC9"/>
<keyword evidence="3" id="KW-1185">Reference proteome</keyword>
<reference evidence="2" key="1">
    <citation type="submission" date="2023-11" db="EMBL/GenBank/DDBJ databases">
        <title>Genome assemblies of two species of porcelain crab, Petrolisthes cinctipes and Petrolisthes manimaculis (Anomura: Porcellanidae).</title>
        <authorList>
            <person name="Angst P."/>
        </authorList>
    </citation>
    <scope>NUCLEOTIDE SEQUENCE</scope>
    <source>
        <strain evidence="2">PB745_02</strain>
        <tissue evidence="2">Gill</tissue>
    </source>
</reference>
<feature type="compositionally biased region" description="Low complexity" evidence="1">
    <location>
        <begin position="45"/>
        <end position="58"/>
    </location>
</feature>
<evidence type="ECO:0000313" key="3">
    <source>
        <dbReference type="Proteomes" id="UP001292094"/>
    </source>
</evidence>
<dbReference type="Proteomes" id="UP001292094">
    <property type="component" value="Unassembled WGS sequence"/>
</dbReference>
<proteinExistence type="predicted"/>